<evidence type="ECO:0000256" key="5">
    <source>
        <dbReference type="ARBA" id="ARBA00022833"/>
    </source>
</evidence>
<evidence type="ECO:0000256" key="6">
    <source>
        <dbReference type="PROSITE-ProRule" id="PRU00024"/>
    </source>
</evidence>
<dbReference type="InterPro" id="IPR001870">
    <property type="entry name" value="B30.2/SPRY"/>
</dbReference>
<dbReference type="PRINTS" id="PR01407">
    <property type="entry name" value="BUTYPHLNCDUF"/>
</dbReference>
<evidence type="ECO:0000259" key="10">
    <source>
        <dbReference type="PROSITE" id="PS50188"/>
    </source>
</evidence>
<dbReference type="SMART" id="SM00336">
    <property type="entry name" value="BBOX"/>
    <property type="match status" value="1"/>
</dbReference>
<evidence type="ECO:0000313" key="12">
    <source>
        <dbReference type="Proteomes" id="UP000694422"/>
    </source>
</evidence>
<feature type="domain" description="B box-type" evidence="9">
    <location>
        <begin position="88"/>
        <end position="129"/>
    </location>
</feature>
<dbReference type="Pfam" id="PF00643">
    <property type="entry name" value="zf-B_box"/>
    <property type="match status" value="1"/>
</dbReference>
<dbReference type="SUPFAM" id="SSF57845">
    <property type="entry name" value="B-box zinc-binding domain"/>
    <property type="match status" value="1"/>
</dbReference>
<dbReference type="AlphaFoldDB" id="A0A8C9P477"/>
<dbReference type="Gene3D" id="2.60.120.920">
    <property type="match status" value="1"/>
</dbReference>
<dbReference type="PANTHER" id="PTHR24103">
    <property type="entry name" value="E3 UBIQUITIN-PROTEIN LIGASE TRIM"/>
    <property type="match status" value="1"/>
</dbReference>
<dbReference type="Proteomes" id="UP000694422">
    <property type="component" value="Unplaced"/>
</dbReference>
<dbReference type="Pfam" id="PF13445">
    <property type="entry name" value="zf-RING_UBOX"/>
    <property type="match status" value="1"/>
</dbReference>
<dbReference type="Pfam" id="PF00622">
    <property type="entry name" value="SPRY"/>
    <property type="match status" value="1"/>
</dbReference>
<dbReference type="InterPro" id="IPR013320">
    <property type="entry name" value="ConA-like_dom_sf"/>
</dbReference>
<keyword evidence="2" id="KW-0963">Cytoplasm</keyword>
<keyword evidence="3" id="KW-0479">Metal-binding</keyword>
<feature type="domain" description="B30.2/SPRY" evidence="10">
    <location>
        <begin position="273"/>
        <end position="455"/>
    </location>
</feature>
<evidence type="ECO:0000313" key="11">
    <source>
        <dbReference type="Ensembl" id="ENSSDAP00000004732.1"/>
    </source>
</evidence>
<keyword evidence="12" id="KW-1185">Reference proteome</keyword>
<dbReference type="PROSITE" id="PS50089">
    <property type="entry name" value="ZF_RING_2"/>
    <property type="match status" value="1"/>
</dbReference>
<dbReference type="PROSITE" id="PS50119">
    <property type="entry name" value="ZF_BBOX"/>
    <property type="match status" value="1"/>
</dbReference>
<keyword evidence="7" id="KW-0175">Coiled coil</keyword>
<dbReference type="PROSITE" id="PS00518">
    <property type="entry name" value="ZF_RING_1"/>
    <property type="match status" value="1"/>
</dbReference>
<dbReference type="InterPro" id="IPR000315">
    <property type="entry name" value="Znf_B-box"/>
</dbReference>
<keyword evidence="4 6" id="KW-0863">Zinc-finger</keyword>
<dbReference type="InterPro" id="IPR013083">
    <property type="entry name" value="Znf_RING/FYVE/PHD"/>
</dbReference>
<dbReference type="Ensembl" id="ENSSDAT00000005429.1">
    <property type="protein sequence ID" value="ENSSDAP00000004732.1"/>
    <property type="gene ID" value="ENSSDAG00000004326.1"/>
</dbReference>
<feature type="coiled-coil region" evidence="7">
    <location>
        <begin position="191"/>
        <end position="218"/>
    </location>
</feature>
<dbReference type="InterPro" id="IPR050143">
    <property type="entry name" value="TRIM/RBCC"/>
</dbReference>
<evidence type="ECO:0000259" key="9">
    <source>
        <dbReference type="PROSITE" id="PS50119"/>
    </source>
</evidence>
<dbReference type="InterPro" id="IPR017907">
    <property type="entry name" value="Znf_RING_CS"/>
</dbReference>
<proteinExistence type="predicted"/>
<reference evidence="11" key="1">
    <citation type="submission" date="2025-08" db="UniProtKB">
        <authorList>
            <consortium name="Ensembl"/>
        </authorList>
    </citation>
    <scope>IDENTIFICATION</scope>
</reference>
<protein>
    <recommendedName>
        <fullName evidence="13">Tripartite motif-containing protein 5</fullName>
    </recommendedName>
</protein>
<evidence type="ECO:0000256" key="4">
    <source>
        <dbReference type="ARBA" id="ARBA00022771"/>
    </source>
</evidence>
<dbReference type="CDD" id="cd19783">
    <property type="entry name" value="Bbox2_TRIM43-like"/>
    <property type="match status" value="1"/>
</dbReference>
<dbReference type="InterPro" id="IPR003879">
    <property type="entry name" value="Butyrophylin_SPRY"/>
</dbReference>
<dbReference type="InterPro" id="IPR043136">
    <property type="entry name" value="B30.2/SPRY_sf"/>
</dbReference>
<evidence type="ECO:0000256" key="1">
    <source>
        <dbReference type="ARBA" id="ARBA00004496"/>
    </source>
</evidence>
<dbReference type="InterPro" id="IPR001841">
    <property type="entry name" value="Znf_RING"/>
</dbReference>
<organism evidence="11 12">
    <name type="scientific">Spermophilus dauricus</name>
    <name type="common">Daurian ground squirrel</name>
    <dbReference type="NCBI Taxonomy" id="99837"/>
    <lineage>
        <taxon>Eukaryota</taxon>
        <taxon>Metazoa</taxon>
        <taxon>Chordata</taxon>
        <taxon>Craniata</taxon>
        <taxon>Vertebrata</taxon>
        <taxon>Euteleostomi</taxon>
        <taxon>Mammalia</taxon>
        <taxon>Eutheria</taxon>
        <taxon>Euarchontoglires</taxon>
        <taxon>Glires</taxon>
        <taxon>Rodentia</taxon>
        <taxon>Sciuromorpha</taxon>
        <taxon>Sciuridae</taxon>
        <taxon>Xerinae</taxon>
        <taxon>Marmotini</taxon>
        <taxon>Spermophilus</taxon>
    </lineage>
</organism>
<keyword evidence="5" id="KW-0862">Zinc</keyword>
<name>A0A8C9P477_SPEDA</name>
<evidence type="ECO:0000256" key="3">
    <source>
        <dbReference type="ARBA" id="ARBA00022723"/>
    </source>
</evidence>
<dbReference type="InterPro" id="IPR027370">
    <property type="entry name" value="Znf-RING_euk"/>
</dbReference>
<feature type="domain" description="RING-type" evidence="8">
    <location>
        <begin position="15"/>
        <end position="56"/>
    </location>
</feature>
<dbReference type="GO" id="GO:0008270">
    <property type="term" value="F:zinc ion binding"/>
    <property type="evidence" value="ECO:0007669"/>
    <property type="project" value="UniProtKB-KW"/>
</dbReference>
<dbReference type="PROSITE" id="PS50188">
    <property type="entry name" value="B302_SPRY"/>
    <property type="match status" value="1"/>
</dbReference>
<dbReference type="SMART" id="SM00184">
    <property type="entry name" value="RING"/>
    <property type="match status" value="1"/>
</dbReference>
<dbReference type="InterPro" id="IPR003877">
    <property type="entry name" value="SPRY_dom"/>
</dbReference>
<evidence type="ECO:0000256" key="7">
    <source>
        <dbReference type="SAM" id="Coils"/>
    </source>
</evidence>
<dbReference type="SUPFAM" id="SSF57850">
    <property type="entry name" value="RING/U-box"/>
    <property type="match status" value="1"/>
</dbReference>
<dbReference type="Gene3D" id="3.30.160.60">
    <property type="entry name" value="Classic Zinc Finger"/>
    <property type="match status" value="1"/>
</dbReference>
<evidence type="ECO:0000256" key="2">
    <source>
        <dbReference type="ARBA" id="ARBA00022490"/>
    </source>
</evidence>
<dbReference type="SUPFAM" id="SSF49899">
    <property type="entry name" value="Concanavalin A-like lectins/glucanases"/>
    <property type="match status" value="1"/>
</dbReference>
<accession>A0A8C9P477</accession>
<evidence type="ECO:0008006" key="13">
    <source>
        <dbReference type="Google" id="ProtNLM"/>
    </source>
</evidence>
<reference evidence="11" key="2">
    <citation type="submission" date="2025-09" db="UniProtKB">
        <authorList>
            <consortium name="Ensembl"/>
        </authorList>
    </citation>
    <scope>IDENTIFICATION</scope>
</reference>
<comment type="subcellular location">
    <subcellularLocation>
        <location evidence="1">Cytoplasm</location>
    </subcellularLocation>
</comment>
<dbReference type="Gene3D" id="3.30.40.10">
    <property type="entry name" value="Zinc/RING finger domain, C3HC4 (zinc finger)"/>
    <property type="match status" value="1"/>
</dbReference>
<evidence type="ECO:0000259" key="8">
    <source>
        <dbReference type="PROSITE" id="PS50089"/>
    </source>
</evidence>
<sequence>MDSRIMQAFQKEITCPLCMKCFIDPVTLACGHSFCRPCVYLGWHDLPDHVTCSECKQMVQKRNFKTNICMKKLAAIVRKNSLWQFLSFEEHMCGAHKEMKKIFCEEDKNFLCLLCSKSQEHEAHKHWPIELAAEEHRENMVKKMKCLWDKYCESYRNLTMEMLIMGSWENYINLRREAIRVEYGKMPATDYEEEKHHLERLQKESKDIFEQLKESKTRMAHMTEMLRGIYEEVKEICHRPDVELLQVTTDTWGFRTSMIESMQLYIVQPVNPELSTGPITGLIDRLNSFRVDITLCRKRANCHVFLYGELRSVNVGCDPPGASLVTPTSECFLAWGTQTFATGRYYWEVEVGDSWNWALGVCNDYWKKNRNYKTDEVEGLFLLGCVKEGSHCTLFTTCPLVLQYVPRPIGRIGVFLDYEGGAVSFINVAQSSLIHSILSCSFSPHVNPVFCCSHI</sequence>